<evidence type="ECO:0000313" key="3">
    <source>
        <dbReference type="Proteomes" id="UP000191094"/>
    </source>
</evidence>
<feature type="coiled-coil region" evidence="1">
    <location>
        <begin position="259"/>
        <end position="457"/>
    </location>
</feature>
<protein>
    <submittedName>
        <fullName evidence="2">Uncharacterized protein</fullName>
    </submittedName>
</protein>
<keyword evidence="3" id="KW-1185">Reference proteome</keyword>
<proteinExistence type="predicted"/>
<dbReference type="STRING" id="90241.B0682_05515"/>
<dbReference type="EMBL" id="MUYT01000007">
    <property type="protein sequence ID" value="OOS20606.1"/>
    <property type="molecule type" value="Genomic_DNA"/>
</dbReference>
<dbReference type="AlphaFoldDB" id="A0A1T0CE30"/>
<gene>
    <name evidence="2" type="ORF">B0682_05515</name>
</gene>
<evidence type="ECO:0000313" key="2">
    <source>
        <dbReference type="EMBL" id="OOS20606.1"/>
    </source>
</evidence>
<dbReference type="OrthoDB" id="8914008at2"/>
<organism evidence="2 3">
    <name type="scientific">Lwoffella lincolnii</name>
    <dbReference type="NCBI Taxonomy" id="90241"/>
    <lineage>
        <taxon>Bacteria</taxon>
        <taxon>Pseudomonadati</taxon>
        <taxon>Pseudomonadota</taxon>
        <taxon>Gammaproteobacteria</taxon>
        <taxon>Moraxellales</taxon>
        <taxon>Moraxellaceae</taxon>
        <taxon>Lwoffella</taxon>
    </lineage>
</organism>
<comment type="caution">
    <text evidence="2">The sequence shown here is derived from an EMBL/GenBank/DDBJ whole genome shotgun (WGS) entry which is preliminary data.</text>
</comment>
<keyword evidence="1" id="KW-0175">Coiled coil</keyword>
<dbReference type="RefSeq" id="WP_078307257.1">
    <property type="nucleotide sequence ID" value="NZ_CP147511.1"/>
</dbReference>
<name>A0A1T0CE30_9GAMM</name>
<accession>A0A1T0CE30</accession>
<evidence type="ECO:0000256" key="1">
    <source>
        <dbReference type="SAM" id="Coils"/>
    </source>
</evidence>
<sequence>MTIIIQAGHESSYSQELMDKLYQGGLNKPLASLNHQITAQLVSESLKKISDRPGILLDNNKLADNLAVDLLLSNLSQEEWGWNHPDNLFAMNYWAKLEQDSRFILVFDHPKYLLDGLTQKEITVSILDNLIENWINYHNKLLMTYESLGDNAILLEGQAATKSIGNSKTQIQSVNTILQLKSAWQLPIERIENGEENISRRILTEEIIKAYPEILIVYEKLLKKAKLKMTKSAVSDSQHNLSRLVAWYNEELTKQSQQTLALNYKNEEIQKQLEQLESQKVNFSKVEQENQLLLTQLHQVQEELEKYYLENKKQHTQLIENQKISDELIQKLKNTEQAQQKLEEIKKQITEKDKQIANAQAQVSENQKKTNELTKKLQDNVQLNQQLMEAKKQIAQKDKQIADEKSIIQTLNTQLAQNKTAQTDTVQRENELLITQLHKVQEELEKYYLENQQLKKNTSINEPTEPTMSVYYGAVDRVKTDLPYRLGATMVSHSKSVKDLAVLPLALAKEYRTFQKDKPVDELPPLEAYQDASEAEKVKKHLSYRLGKTLVDGIKSPNKTFKLPIKLVEELIDFRK</sequence>
<dbReference type="Proteomes" id="UP000191094">
    <property type="component" value="Unassembled WGS sequence"/>
</dbReference>
<reference evidence="2 3" key="1">
    <citation type="submission" date="2017-02" db="EMBL/GenBank/DDBJ databases">
        <title>Draft genome sequence of Moraxella lincolnii CCUG 9405T type strain.</title>
        <authorList>
            <person name="Salva-Serra F."/>
            <person name="Engstrom-Jakobsson H."/>
            <person name="Thorell K."/>
            <person name="Jaen-Luchoro D."/>
            <person name="Gonzales-Siles L."/>
            <person name="Karlsson R."/>
            <person name="Yazdan S."/>
            <person name="Boulund F."/>
            <person name="Johnning A."/>
            <person name="Engstrand L."/>
            <person name="Kristiansson E."/>
            <person name="Moore E."/>
        </authorList>
    </citation>
    <scope>NUCLEOTIDE SEQUENCE [LARGE SCALE GENOMIC DNA]</scope>
    <source>
        <strain evidence="2 3">CCUG 9405</strain>
    </source>
</reference>